<proteinExistence type="predicted"/>
<dbReference type="AlphaFoldDB" id="A0A4Y2JF18"/>
<organism evidence="1 2">
    <name type="scientific">Araneus ventricosus</name>
    <name type="common">Orbweaver spider</name>
    <name type="synonym">Epeira ventricosa</name>
    <dbReference type="NCBI Taxonomy" id="182803"/>
    <lineage>
        <taxon>Eukaryota</taxon>
        <taxon>Metazoa</taxon>
        <taxon>Ecdysozoa</taxon>
        <taxon>Arthropoda</taxon>
        <taxon>Chelicerata</taxon>
        <taxon>Arachnida</taxon>
        <taxon>Araneae</taxon>
        <taxon>Araneomorphae</taxon>
        <taxon>Entelegynae</taxon>
        <taxon>Araneoidea</taxon>
        <taxon>Araneidae</taxon>
        <taxon>Araneus</taxon>
    </lineage>
</organism>
<reference evidence="1 2" key="1">
    <citation type="journal article" date="2019" name="Sci. Rep.">
        <title>Orb-weaving spider Araneus ventricosus genome elucidates the spidroin gene catalogue.</title>
        <authorList>
            <person name="Kono N."/>
            <person name="Nakamura H."/>
            <person name="Ohtoshi R."/>
            <person name="Moran D.A.P."/>
            <person name="Shinohara A."/>
            <person name="Yoshida Y."/>
            <person name="Fujiwara M."/>
            <person name="Mori M."/>
            <person name="Tomita M."/>
            <person name="Arakawa K."/>
        </authorList>
    </citation>
    <scope>NUCLEOTIDE SEQUENCE [LARGE SCALE GENOMIC DNA]</scope>
</reference>
<keyword evidence="2" id="KW-1185">Reference proteome</keyword>
<protein>
    <submittedName>
        <fullName evidence="1">Uncharacterized protein</fullName>
    </submittedName>
</protein>
<dbReference type="EMBL" id="BGPR01003429">
    <property type="protein sequence ID" value="GBM88028.1"/>
    <property type="molecule type" value="Genomic_DNA"/>
</dbReference>
<sequence length="129" mass="14782">MIIIARLFIESFGLCNSFEGLFTSAAQEDPIIQNDIKNNAILNAKIYFAKGNDEMLGNPQCIEFAITKLFVDYVMHSSFPYRQLNSNFTCGDPTILPYELTHSRKRDTIGYNERLRRAWQVLDVYTSAS</sequence>
<evidence type="ECO:0000313" key="2">
    <source>
        <dbReference type="Proteomes" id="UP000499080"/>
    </source>
</evidence>
<accession>A0A4Y2JF18</accession>
<evidence type="ECO:0000313" key="1">
    <source>
        <dbReference type="EMBL" id="GBM88028.1"/>
    </source>
</evidence>
<comment type="caution">
    <text evidence="1">The sequence shown here is derived from an EMBL/GenBank/DDBJ whole genome shotgun (WGS) entry which is preliminary data.</text>
</comment>
<dbReference type="Proteomes" id="UP000499080">
    <property type="component" value="Unassembled WGS sequence"/>
</dbReference>
<gene>
    <name evidence="1" type="ORF">AVEN_27772_1</name>
</gene>
<name>A0A4Y2JF18_ARAVE</name>